<dbReference type="InterPro" id="IPR057670">
    <property type="entry name" value="SH3_retrovirus"/>
</dbReference>
<dbReference type="SUPFAM" id="SSF53098">
    <property type="entry name" value="Ribonuclease H-like"/>
    <property type="match status" value="1"/>
</dbReference>
<dbReference type="InterPro" id="IPR012337">
    <property type="entry name" value="RNaseH-like_sf"/>
</dbReference>
<dbReference type="InterPro" id="IPR036397">
    <property type="entry name" value="RNaseH_sf"/>
</dbReference>
<dbReference type="SUPFAM" id="SSF56672">
    <property type="entry name" value="DNA/RNA polymerases"/>
    <property type="match status" value="1"/>
</dbReference>
<keyword evidence="2" id="KW-0378">Hydrolase</keyword>
<evidence type="ECO:0000259" key="3">
    <source>
        <dbReference type="Pfam" id="PF07727"/>
    </source>
</evidence>
<dbReference type="GO" id="GO:0016787">
    <property type="term" value="F:hydrolase activity"/>
    <property type="evidence" value="ECO:0007669"/>
    <property type="project" value="UniProtKB-KW"/>
</dbReference>
<dbReference type="GO" id="GO:0046872">
    <property type="term" value="F:metal ion binding"/>
    <property type="evidence" value="ECO:0007669"/>
    <property type="project" value="UniProtKB-KW"/>
</dbReference>
<evidence type="ECO:0000259" key="4">
    <source>
        <dbReference type="Pfam" id="PF25597"/>
    </source>
</evidence>
<dbReference type="InterPro" id="IPR039537">
    <property type="entry name" value="Retrotran_Ty1/copia-like"/>
</dbReference>
<sequence length="752" mass="85918">MGVFLGFDPFHRDLILGHFWWKEFQFKLFVKGKELWGHIDGSNPTPRDVEALSKWEIKDTRFTIKTTLLGIFNWSMRWLISHKEVSQLRNIFSGFQTLWVDYSDIVYANVPVEALSAIQTVHNCPKKFCNYCKKQGHIISACPIRLERKQGTAYHASTDTSSYATLPVVSSVVPIPAPIALANLNTLTPKMDQVLGKMIAKEPKVGRLFPLHVSPSTIIPSLHLFSYACNVVGSGHKMWHRRLGHLNFDVLRTLFNSRLLGKKHVLLLIFLSIVRHANLAKVLRLDSGREYTSNEFQDFFQSKWIISQRSCPSTPQQNGVAERKNHHLLDVVRTLLLDSSIPPRFWCETLSTAVHLINHLPCPMLNHVSHFSKLFGHSPLYSDLRTFGCVCFVHLPTHEQHKLTAQFVKCAFLGYTIPHKGYVCCDPHAHRIRVSRNVIFFENQYFFPSHVELPSASVSLLPSFSESLTILERFKPGFVYERHSRHEFGSTSSMPSFDLDLTPDPAPAFTTLRLSTHIFRPPDCQYDSSFFFHTSASGTILLLVYVDDIVITGTDCGLIAKLQRLLHTTFHMKDLGQLTYFLGLEVHHRANGIFDTAFVETPMEINVKYRKDEGDLLDDPILYRRLVGSLIYLTTTRPDISYVVHQVSQFMTSPWHLYLVVVQLIIRYLRGSPTRGCKKQDRVSKSSTEAEYHAISTTCFEIVWLHGLLEELVFPQTMCTPLHADNTSAIQIATNPVFHEHTKHIEVDCHSI</sequence>
<keyword evidence="1" id="KW-0479">Metal-binding</keyword>
<protein>
    <submittedName>
        <fullName evidence="5">Uncharacterized protein</fullName>
    </submittedName>
</protein>
<dbReference type="InterPro" id="IPR043502">
    <property type="entry name" value="DNA/RNA_pol_sf"/>
</dbReference>
<dbReference type="CDD" id="cd09272">
    <property type="entry name" value="RNase_HI_RT_Ty1"/>
    <property type="match status" value="1"/>
</dbReference>
<reference evidence="5" key="1">
    <citation type="journal article" date="2007" name="PLoS ONE">
        <title>The first genome sequence of an elite grapevine cultivar (Pinot noir Vitis vinifera L.): coping with a highly heterozygous genome.</title>
        <authorList>
            <person name="Velasco R."/>
            <person name="Zharkikh A."/>
            <person name="Troggio M."/>
            <person name="Cartwright D.A."/>
            <person name="Cestaro A."/>
            <person name="Pruss D."/>
            <person name="Pindo M."/>
            <person name="FitzGerald L.M."/>
            <person name="Vezzulli S."/>
            <person name="Reid J."/>
            <person name="Malacarne G."/>
            <person name="Iliev D."/>
            <person name="Coppola G."/>
            <person name="Wardell B."/>
            <person name="Micheletti D."/>
            <person name="Macalma T."/>
            <person name="Facci M."/>
            <person name="Mitchell J.T."/>
            <person name="Perazzolli M."/>
            <person name="Eldredge G."/>
            <person name="Gatto P."/>
            <person name="Oyzerski R."/>
            <person name="Moretto M."/>
            <person name="Gutin N."/>
            <person name="Stefanini M."/>
            <person name="Chen Y."/>
            <person name="Segala C."/>
            <person name="Davenport C."/>
            <person name="Dematte L."/>
            <person name="Mraz A."/>
            <person name="Battilana J."/>
            <person name="Stormo K."/>
            <person name="Costa F."/>
            <person name="Tao Q."/>
            <person name="Si-Ammour A."/>
            <person name="Harkins T."/>
            <person name="Lackey A."/>
            <person name="Perbost C."/>
            <person name="Taillon B."/>
            <person name="Stella A."/>
            <person name="Solovyev V."/>
            <person name="Fawcett J.A."/>
            <person name="Sterck L."/>
            <person name="Vandepoele K."/>
            <person name="Grando S.M."/>
            <person name="Toppo S."/>
            <person name="Moser C."/>
            <person name="Lanchbury J."/>
            <person name="Bogden R."/>
            <person name="Skolnick M."/>
            <person name="Sgaramella V."/>
            <person name="Bhatnagar S.K."/>
            <person name="Fontana P."/>
            <person name="Gutin A."/>
            <person name="Van de Peer Y."/>
            <person name="Salamini F."/>
            <person name="Viola R."/>
        </authorList>
    </citation>
    <scope>NUCLEOTIDE SEQUENCE</scope>
</reference>
<dbReference type="AlphaFoldDB" id="A5BE74"/>
<accession>A5BE74</accession>
<dbReference type="Pfam" id="PF25597">
    <property type="entry name" value="SH3_retrovirus"/>
    <property type="match status" value="1"/>
</dbReference>
<dbReference type="PANTHER" id="PTHR42648">
    <property type="entry name" value="TRANSPOSASE, PUTATIVE-RELATED"/>
    <property type="match status" value="1"/>
</dbReference>
<dbReference type="InterPro" id="IPR013103">
    <property type="entry name" value="RVT_2"/>
</dbReference>
<feature type="domain" description="Reverse transcriptase Ty1/copia-type" evidence="3">
    <location>
        <begin position="527"/>
        <end position="593"/>
    </location>
</feature>
<feature type="domain" description="Retroviral polymerase SH3-like" evidence="4">
    <location>
        <begin position="389"/>
        <end position="448"/>
    </location>
</feature>
<name>A5BE74_VITVI</name>
<dbReference type="PANTHER" id="PTHR42648:SF28">
    <property type="entry name" value="TRANSPOSON-ENCODED PROTEIN WITH RIBONUCLEASE H-LIKE AND RETROVIRUS ZINC FINGER-LIKE DOMAINS"/>
    <property type="match status" value="1"/>
</dbReference>
<evidence type="ECO:0000256" key="1">
    <source>
        <dbReference type="ARBA" id="ARBA00022723"/>
    </source>
</evidence>
<gene>
    <name evidence="5" type="ORF">VITISV_017566</name>
</gene>
<dbReference type="Pfam" id="PF07727">
    <property type="entry name" value="RVT_2"/>
    <property type="match status" value="1"/>
</dbReference>
<dbReference type="GO" id="GO:0003676">
    <property type="term" value="F:nucleic acid binding"/>
    <property type="evidence" value="ECO:0007669"/>
    <property type="project" value="InterPro"/>
</dbReference>
<organism evidence="5">
    <name type="scientific">Vitis vinifera</name>
    <name type="common">Grape</name>
    <dbReference type="NCBI Taxonomy" id="29760"/>
    <lineage>
        <taxon>Eukaryota</taxon>
        <taxon>Viridiplantae</taxon>
        <taxon>Streptophyta</taxon>
        <taxon>Embryophyta</taxon>
        <taxon>Tracheophyta</taxon>
        <taxon>Spermatophyta</taxon>
        <taxon>Magnoliopsida</taxon>
        <taxon>eudicotyledons</taxon>
        <taxon>Gunneridae</taxon>
        <taxon>Pentapetalae</taxon>
        <taxon>rosids</taxon>
        <taxon>Vitales</taxon>
        <taxon>Vitaceae</taxon>
        <taxon>Viteae</taxon>
        <taxon>Vitis</taxon>
    </lineage>
</organism>
<evidence type="ECO:0000256" key="2">
    <source>
        <dbReference type="ARBA" id="ARBA00022801"/>
    </source>
</evidence>
<dbReference type="Gene3D" id="3.30.420.10">
    <property type="entry name" value="Ribonuclease H-like superfamily/Ribonuclease H"/>
    <property type="match status" value="1"/>
</dbReference>
<dbReference type="EMBL" id="AM456362">
    <property type="protein sequence ID" value="CAN63383.1"/>
    <property type="molecule type" value="Genomic_DNA"/>
</dbReference>
<proteinExistence type="predicted"/>
<evidence type="ECO:0000313" key="5">
    <source>
        <dbReference type="EMBL" id="CAN63383.1"/>
    </source>
</evidence>